<dbReference type="PANTHER" id="PTHR42076">
    <property type="entry name" value="CYANOVIRIN-N HOMOLOG"/>
    <property type="match status" value="1"/>
</dbReference>
<dbReference type="SUPFAM" id="SSF51322">
    <property type="entry name" value="Cyanovirin-N"/>
    <property type="match status" value="1"/>
</dbReference>
<evidence type="ECO:0000313" key="2">
    <source>
        <dbReference type="EMBL" id="PSN74068.1"/>
    </source>
</evidence>
<dbReference type="Pfam" id="PF08881">
    <property type="entry name" value="CVNH"/>
    <property type="match status" value="1"/>
</dbReference>
<dbReference type="AlphaFoldDB" id="A0A2T2P9N1"/>
<name>A0A2T2P9N1_CORCC</name>
<accession>A0A2T2P9N1</accession>
<evidence type="ECO:0000313" key="3">
    <source>
        <dbReference type="Proteomes" id="UP000240883"/>
    </source>
</evidence>
<gene>
    <name evidence="2" type="ORF">BS50DRAFT_6653</name>
</gene>
<dbReference type="PANTHER" id="PTHR42076:SF1">
    <property type="entry name" value="CYANOVIRIN-N DOMAIN-CONTAINING PROTEIN"/>
    <property type="match status" value="1"/>
</dbReference>
<dbReference type="OrthoDB" id="2441380at2759"/>
<dbReference type="Proteomes" id="UP000240883">
    <property type="component" value="Unassembled WGS sequence"/>
</dbReference>
<dbReference type="Gene3D" id="2.30.60.10">
    <property type="entry name" value="Cyanovirin-N"/>
    <property type="match status" value="1"/>
</dbReference>
<reference evidence="2 3" key="1">
    <citation type="journal article" date="2018" name="Front. Microbiol.">
        <title>Genome-Wide Analysis of Corynespora cassiicola Leaf Fall Disease Putative Effectors.</title>
        <authorList>
            <person name="Lopez D."/>
            <person name="Ribeiro S."/>
            <person name="Label P."/>
            <person name="Fumanal B."/>
            <person name="Venisse J.S."/>
            <person name="Kohler A."/>
            <person name="de Oliveira R.R."/>
            <person name="Labutti K."/>
            <person name="Lipzen A."/>
            <person name="Lail K."/>
            <person name="Bauer D."/>
            <person name="Ohm R.A."/>
            <person name="Barry K.W."/>
            <person name="Spatafora J."/>
            <person name="Grigoriev I.V."/>
            <person name="Martin F.M."/>
            <person name="Pujade-Renaud V."/>
        </authorList>
    </citation>
    <scope>NUCLEOTIDE SEQUENCE [LARGE SCALE GENOMIC DNA]</scope>
    <source>
        <strain evidence="2 3">Philippines</strain>
    </source>
</reference>
<sequence length="108" mass="11759">MSTHSFHASAEDIELDGHTLKAKLHDVEGETHDAEIDLNDILGNNNGSFEWGGSNFADSADDIEFSLEGGDNVPVLRARLTNEDGEQVDANVNLSERLGNNNGEFVFE</sequence>
<proteinExistence type="predicted"/>
<keyword evidence="3" id="KW-1185">Reference proteome</keyword>
<dbReference type="SMART" id="SM01111">
    <property type="entry name" value="CVNH"/>
    <property type="match status" value="1"/>
</dbReference>
<dbReference type="STRING" id="1448308.A0A2T2P9N1"/>
<organism evidence="2 3">
    <name type="scientific">Corynespora cassiicola Philippines</name>
    <dbReference type="NCBI Taxonomy" id="1448308"/>
    <lineage>
        <taxon>Eukaryota</taxon>
        <taxon>Fungi</taxon>
        <taxon>Dikarya</taxon>
        <taxon>Ascomycota</taxon>
        <taxon>Pezizomycotina</taxon>
        <taxon>Dothideomycetes</taxon>
        <taxon>Pleosporomycetidae</taxon>
        <taxon>Pleosporales</taxon>
        <taxon>Corynesporascaceae</taxon>
        <taxon>Corynespora</taxon>
    </lineage>
</organism>
<evidence type="ECO:0000259" key="1">
    <source>
        <dbReference type="SMART" id="SM01111"/>
    </source>
</evidence>
<feature type="domain" description="Cyanovirin-N" evidence="1">
    <location>
        <begin position="5"/>
        <end position="107"/>
    </location>
</feature>
<protein>
    <submittedName>
        <fullName evidence="2">CVNH domain-containing protein</fullName>
    </submittedName>
</protein>
<dbReference type="EMBL" id="KZ678128">
    <property type="protein sequence ID" value="PSN74068.1"/>
    <property type="molecule type" value="Genomic_DNA"/>
</dbReference>
<dbReference type="InterPro" id="IPR011058">
    <property type="entry name" value="Cyanovirin-N"/>
</dbReference>
<dbReference type="InterPro" id="IPR036673">
    <property type="entry name" value="Cyanovirin-N_sf"/>
</dbReference>